<name>A0A4P7XDH5_9ALTE</name>
<proteinExistence type="predicted"/>
<gene>
    <name evidence="2" type="ORF">soil367_02700</name>
</gene>
<keyword evidence="3" id="KW-1185">Reference proteome</keyword>
<sequence length="262" mass="28882">MRLIFLLALLVSIGVTWMALDEPAPQSAKEPVANLPRVDRLLLVAEVPDMPVPEEEELEPASVREYPSIEFDELPLPQPGDLLKWSSYSAVETGASLNASNADDEESSQRVCMLVSGFRSEQDATDWAQTHHLDEVDNVRLGARLVPDKPWHWVIIPPLPSRAAGLGKLRQLQAAGIDSYLVTEGEQQNAISLGLFESQRAAQRVLESRRKAGMAAELTLFKRTRPEPIVWVYTAHSDALKAALPDGITASKETDACQALQR</sequence>
<accession>A0A4P7XDH5</accession>
<dbReference type="EMBL" id="CP031093">
    <property type="protein sequence ID" value="QCF24939.1"/>
    <property type="molecule type" value="Genomic_DNA"/>
</dbReference>
<dbReference type="InterPro" id="IPR007730">
    <property type="entry name" value="SPOR-like_dom"/>
</dbReference>
<reference evidence="2 3" key="1">
    <citation type="submission" date="2018-07" db="EMBL/GenBank/DDBJ databases">
        <title>Marsedoiliclastica nanhaica gen. nov. sp. nov., a novel marine hydrocarbonoclastic bacterium isolated from an in-situ enriched hydrocarbon-degrading consortium in deep-sea sediment.</title>
        <authorList>
            <person name="Dong C."/>
            <person name="Ma T."/>
            <person name="Liu R."/>
            <person name="Shao Z."/>
        </authorList>
    </citation>
    <scope>NUCLEOTIDE SEQUENCE [LARGE SCALE GENOMIC DNA]</scope>
    <source>
        <strain evidence="3">soil36-7</strain>
    </source>
</reference>
<dbReference type="InterPro" id="IPR036680">
    <property type="entry name" value="SPOR-like_sf"/>
</dbReference>
<dbReference type="Proteomes" id="UP000298049">
    <property type="component" value="Chromosome"/>
</dbReference>
<dbReference type="SUPFAM" id="SSF110997">
    <property type="entry name" value="Sporulation related repeat"/>
    <property type="match status" value="1"/>
</dbReference>
<dbReference type="KEGG" id="hmi:soil367_02700"/>
<evidence type="ECO:0000259" key="1">
    <source>
        <dbReference type="Pfam" id="PF05036"/>
    </source>
</evidence>
<evidence type="ECO:0000313" key="2">
    <source>
        <dbReference type="EMBL" id="QCF24939.1"/>
    </source>
</evidence>
<dbReference type="GO" id="GO:0042834">
    <property type="term" value="F:peptidoglycan binding"/>
    <property type="evidence" value="ECO:0007669"/>
    <property type="project" value="InterPro"/>
</dbReference>
<dbReference type="Pfam" id="PF05036">
    <property type="entry name" value="SPOR"/>
    <property type="match status" value="1"/>
</dbReference>
<dbReference type="RefSeq" id="WP_136546655.1">
    <property type="nucleotide sequence ID" value="NZ_CP031093.1"/>
</dbReference>
<feature type="domain" description="SPOR" evidence="1">
    <location>
        <begin position="115"/>
        <end position="183"/>
    </location>
</feature>
<organism evidence="2 3">
    <name type="scientific">Hydrocarboniclastica marina</name>
    <dbReference type="NCBI Taxonomy" id="2259620"/>
    <lineage>
        <taxon>Bacteria</taxon>
        <taxon>Pseudomonadati</taxon>
        <taxon>Pseudomonadota</taxon>
        <taxon>Gammaproteobacteria</taxon>
        <taxon>Alteromonadales</taxon>
        <taxon>Alteromonadaceae</taxon>
        <taxon>Hydrocarboniclastica</taxon>
    </lineage>
</organism>
<evidence type="ECO:0000313" key="3">
    <source>
        <dbReference type="Proteomes" id="UP000298049"/>
    </source>
</evidence>
<dbReference type="AlphaFoldDB" id="A0A4P7XDH5"/>
<protein>
    <recommendedName>
        <fullName evidence="1">SPOR domain-containing protein</fullName>
    </recommendedName>
</protein>
<dbReference type="OrthoDB" id="6193567at2"/>